<evidence type="ECO:0000313" key="5">
    <source>
        <dbReference type="Proteomes" id="UP000184188"/>
    </source>
</evidence>
<name>A0A1L9SL02_9EURO</name>
<evidence type="ECO:0008006" key="6">
    <source>
        <dbReference type="Google" id="ProtNLM"/>
    </source>
</evidence>
<dbReference type="OrthoDB" id="438224at2759"/>
<dbReference type="STRING" id="1073090.A0A1L9SL02"/>
<sequence length="699" mass="79200">MSDSEDPEKNGLITIPIDRAFSDGDKKIWPKHFDWEEAADDTRFREKLARLWLQKIGAFEEGVEYTVDQLPDGYVMIDRPRRANPEIRDRFLYGHPSGYYFDSCVKFFPHFYYLMTGGTSQCKCVLCTKMDKHKQYKAPSQKKTSTTSTTKTGVAAAAAAAAANNTTVVRRGPGRPWVRPIADVEGTPDVFRLAIKKLKERGTLDEPIEEPGSMDWRAERTPLGEYLEKLTLQPSYVPRAGELVLWIPSLDGELRWNFAKSRIQIFSRDEKKWLGDPEWCAGVITQTPEEAIVIHDLQHTTEKAWDLNYSGFRVETFPDPNSTDKSYSLHYKYIPLKCIKPFNSLELFCEDIEHAHPSIRHAMVVMSSFSLLDKYRFKGTWPNGSIYCRGIFLGAELLVVGDAVRLKPRGYDVDSEVLNDAVDVMVIDSIRLVLRNCAGDVTKAEQLAEQYSVRFQGKVYTRFPKRADNQASPLTPLTHDEIVNAFQYVGMGGYGAWYRTHSPEKSVEVSQDMIIGRCYEPDAMNLLFGTLSSEMDLHGVVSMREFSRQADARIPEGKHWFWGDYRAETLALHTLNGEDVSHYSDARDVKMWRATLKVIDGTATNADVRDAKIPQDVGRPPRETKPSLPFAEVRKISKLVNTGLATDLSTNVSSAEETNDDSESEVDFSIPLPVRGGTEETEMGDYIPDDEPEPKRPRL</sequence>
<dbReference type="GO" id="GO:0033553">
    <property type="term" value="C:rDNA heterochromatin"/>
    <property type="evidence" value="ECO:0007669"/>
    <property type="project" value="TreeGrafter"/>
</dbReference>
<dbReference type="VEuPathDB" id="FungiDB:ASPZODRAFT_131370"/>
<organism evidence="4 5">
    <name type="scientific">Penicilliopsis zonata CBS 506.65</name>
    <dbReference type="NCBI Taxonomy" id="1073090"/>
    <lineage>
        <taxon>Eukaryota</taxon>
        <taxon>Fungi</taxon>
        <taxon>Dikarya</taxon>
        <taxon>Ascomycota</taxon>
        <taxon>Pezizomycotina</taxon>
        <taxon>Eurotiomycetes</taxon>
        <taxon>Eurotiomycetidae</taxon>
        <taxon>Eurotiales</taxon>
        <taxon>Aspergillaceae</taxon>
        <taxon>Penicilliopsis</taxon>
    </lineage>
</organism>
<feature type="domain" description="Cryptic loci regulator 2 C-terminal" evidence="2">
    <location>
        <begin position="387"/>
        <end position="520"/>
    </location>
</feature>
<evidence type="ECO:0000259" key="2">
    <source>
        <dbReference type="Pfam" id="PF10383"/>
    </source>
</evidence>
<gene>
    <name evidence="4" type="ORF">ASPZODRAFT_131370</name>
</gene>
<evidence type="ECO:0000259" key="3">
    <source>
        <dbReference type="Pfam" id="PF16761"/>
    </source>
</evidence>
<dbReference type="PANTHER" id="PTHR38046">
    <property type="entry name" value="CRYPTIC LOCI REGULATOR 2"/>
    <property type="match status" value="1"/>
</dbReference>
<feature type="compositionally biased region" description="Acidic residues" evidence="1">
    <location>
        <begin position="657"/>
        <end position="666"/>
    </location>
</feature>
<dbReference type="InterPro" id="IPR038986">
    <property type="entry name" value="Clr2"/>
</dbReference>
<dbReference type="GO" id="GO:0070824">
    <property type="term" value="C:SHREC complex"/>
    <property type="evidence" value="ECO:0007669"/>
    <property type="project" value="InterPro"/>
</dbReference>
<dbReference type="GeneID" id="34609207"/>
<dbReference type="InterPro" id="IPR031915">
    <property type="entry name" value="Clr2_N"/>
</dbReference>
<dbReference type="Pfam" id="PF10383">
    <property type="entry name" value="Clr2"/>
    <property type="match status" value="1"/>
</dbReference>
<dbReference type="GO" id="GO:0030466">
    <property type="term" value="P:silent mating-type cassette heterochromatin formation"/>
    <property type="evidence" value="ECO:0007669"/>
    <property type="project" value="TreeGrafter"/>
</dbReference>
<feature type="region of interest" description="Disordered" evidence="1">
    <location>
        <begin position="650"/>
        <end position="699"/>
    </location>
</feature>
<keyword evidence="5" id="KW-1185">Reference proteome</keyword>
<dbReference type="Proteomes" id="UP000184188">
    <property type="component" value="Unassembled WGS sequence"/>
</dbReference>
<dbReference type="GO" id="GO:0031934">
    <property type="term" value="C:mating-type region heterochromatin"/>
    <property type="evidence" value="ECO:0007669"/>
    <property type="project" value="TreeGrafter"/>
</dbReference>
<evidence type="ECO:0000313" key="4">
    <source>
        <dbReference type="EMBL" id="OJJ47796.1"/>
    </source>
</evidence>
<evidence type="ECO:0000256" key="1">
    <source>
        <dbReference type="SAM" id="MobiDB-lite"/>
    </source>
</evidence>
<dbReference type="InterPro" id="IPR018839">
    <property type="entry name" value="Tscrpt-silencing_Clr2_C"/>
</dbReference>
<feature type="domain" description="Cryptic loci regulator 2 N-terminal" evidence="3">
    <location>
        <begin position="65"/>
        <end position="127"/>
    </location>
</feature>
<dbReference type="AlphaFoldDB" id="A0A1L9SL02"/>
<dbReference type="Pfam" id="PF16761">
    <property type="entry name" value="Clr2_transil"/>
    <property type="match status" value="1"/>
</dbReference>
<protein>
    <recommendedName>
        <fullName evidence="6">Cryptic loci regulator 2 N-terminal domain-containing protein</fullName>
    </recommendedName>
</protein>
<accession>A0A1L9SL02</accession>
<dbReference type="PANTHER" id="PTHR38046:SF1">
    <property type="entry name" value="CRYPTIC LOCI REGULATOR 2"/>
    <property type="match status" value="1"/>
</dbReference>
<reference evidence="5" key="1">
    <citation type="journal article" date="2017" name="Genome Biol.">
        <title>Comparative genomics reveals high biological diversity and specific adaptations in the industrially and medically important fungal genus Aspergillus.</title>
        <authorList>
            <person name="de Vries R.P."/>
            <person name="Riley R."/>
            <person name="Wiebenga A."/>
            <person name="Aguilar-Osorio G."/>
            <person name="Amillis S."/>
            <person name="Uchima C.A."/>
            <person name="Anderluh G."/>
            <person name="Asadollahi M."/>
            <person name="Askin M."/>
            <person name="Barry K."/>
            <person name="Battaglia E."/>
            <person name="Bayram O."/>
            <person name="Benocci T."/>
            <person name="Braus-Stromeyer S.A."/>
            <person name="Caldana C."/>
            <person name="Canovas D."/>
            <person name="Cerqueira G.C."/>
            <person name="Chen F."/>
            <person name="Chen W."/>
            <person name="Choi C."/>
            <person name="Clum A."/>
            <person name="Dos Santos R.A."/>
            <person name="Damasio A.R."/>
            <person name="Diallinas G."/>
            <person name="Emri T."/>
            <person name="Fekete E."/>
            <person name="Flipphi M."/>
            <person name="Freyberg S."/>
            <person name="Gallo A."/>
            <person name="Gournas C."/>
            <person name="Habgood R."/>
            <person name="Hainaut M."/>
            <person name="Harispe M.L."/>
            <person name="Henrissat B."/>
            <person name="Hilden K.S."/>
            <person name="Hope R."/>
            <person name="Hossain A."/>
            <person name="Karabika E."/>
            <person name="Karaffa L."/>
            <person name="Karanyi Z."/>
            <person name="Krasevec N."/>
            <person name="Kuo A."/>
            <person name="Kusch H."/>
            <person name="LaButti K."/>
            <person name="Lagendijk E.L."/>
            <person name="Lapidus A."/>
            <person name="Levasseur A."/>
            <person name="Lindquist E."/>
            <person name="Lipzen A."/>
            <person name="Logrieco A.F."/>
            <person name="MacCabe A."/>
            <person name="Maekelae M.R."/>
            <person name="Malavazi I."/>
            <person name="Melin P."/>
            <person name="Meyer V."/>
            <person name="Mielnichuk N."/>
            <person name="Miskei M."/>
            <person name="Molnar A.P."/>
            <person name="Mule G."/>
            <person name="Ngan C.Y."/>
            <person name="Orejas M."/>
            <person name="Orosz E."/>
            <person name="Ouedraogo J.P."/>
            <person name="Overkamp K.M."/>
            <person name="Park H.-S."/>
            <person name="Perrone G."/>
            <person name="Piumi F."/>
            <person name="Punt P.J."/>
            <person name="Ram A.F."/>
            <person name="Ramon A."/>
            <person name="Rauscher S."/>
            <person name="Record E."/>
            <person name="Riano-Pachon D.M."/>
            <person name="Robert V."/>
            <person name="Roehrig J."/>
            <person name="Ruller R."/>
            <person name="Salamov A."/>
            <person name="Salih N.S."/>
            <person name="Samson R.A."/>
            <person name="Sandor E."/>
            <person name="Sanguinetti M."/>
            <person name="Schuetze T."/>
            <person name="Sepcic K."/>
            <person name="Shelest E."/>
            <person name="Sherlock G."/>
            <person name="Sophianopoulou V."/>
            <person name="Squina F.M."/>
            <person name="Sun H."/>
            <person name="Susca A."/>
            <person name="Todd R.B."/>
            <person name="Tsang A."/>
            <person name="Unkles S.E."/>
            <person name="van de Wiele N."/>
            <person name="van Rossen-Uffink D."/>
            <person name="Oliveira J.V."/>
            <person name="Vesth T.C."/>
            <person name="Visser J."/>
            <person name="Yu J.-H."/>
            <person name="Zhou M."/>
            <person name="Andersen M.R."/>
            <person name="Archer D.B."/>
            <person name="Baker S.E."/>
            <person name="Benoit I."/>
            <person name="Brakhage A.A."/>
            <person name="Braus G.H."/>
            <person name="Fischer R."/>
            <person name="Frisvad J.C."/>
            <person name="Goldman G.H."/>
            <person name="Houbraken J."/>
            <person name="Oakley B."/>
            <person name="Pocsi I."/>
            <person name="Scazzocchio C."/>
            <person name="Seiboth B."/>
            <person name="vanKuyk P.A."/>
            <person name="Wortman J."/>
            <person name="Dyer P.S."/>
            <person name="Grigoriev I.V."/>
        </authorList>
    </citation>
    <scope>NUCLEOTIDE SEQUENCE [LARGE SCALE GENOMIC DNA]</scope>
    <source>
        <strain evidence="5">CBS 506.65</strain>
    </source>
</reference>
<dbReference type="EMBL" id="KV878340">
    <property type="protein sequence ID" value="OJJ47796.1"/>
    <property type="molecule type" value="Genomic_DNA"/>
</dbReference>
<dbReference type="RefSeq" id="XP_022582306.1">
    <property type="nucleotide sequence ID" value="XM_022722742.1"/>
</dbReference>
<proteinExistence type="predicted"/>
<feature type="compositionally biased region" description="Acidic residues" evidence="1">
    <location>
        <begin position="679"/>
        <end position="692"/>
    </location>
</feature>